<evidence type="ECO:0000256" key="1">
    <source>
        <dbReference type="ARBA" id="ARBA00004651"/>
    </source>
</evidence>
<dbReference type="PRINTS" id="PR01434">
    <property type="entry name" value="NADHDHGNASE5"/>
</dbReference>
<evidence type="ECO:0000313" key="11">
    <source>
        <dbReference type="EMBL" id="GGC61253.1"/>
    </source>
</evidence>
<organism evidence="11 12">
    <name type="scientific">Hoyosella rhizosphaerae</name>
    <dbReference type="NCBI Taxonomy" id="1755582"/>
    <lineage>
        <taxon>Bacteria</taxon>
        <taxon>Bacillati</taxon>
        <taxon>Actinomycetota</taxon>
        <taxon>Actinomycetes</taxon>
        <taxon>Mycobacteriales</taxon>
        <taxon>Hoyosellaceae</taxon>
        <taxon>Hoyosella</taxon>
    </lineage>
</organism>
<evidence type="ECO:0000256" key="2">
    <source>
        <dbReference type="ARBA" id="ARBA00005346"/>
    </source>
</evidence>
<comment type="subcellular location">
    <subcellularLocation>
        <location evidence="1">Cell membrane</location>
        <topology evidence="1">Multi-pass membrane protein</topology>
    </subcellularLocation>
    <subcellularLocation>
        <location evidence="7">Membrane</location>
        <topology evidence="7">Multi-pass membrane protein</topology>
    </subcellularLocation>
</comment>
<keyword evidence="4 7" id="KW-0812">Transmembrane</keyword>
<name>A0A916U6R0_9ACTN</name>
<feature type="transmembrane region" description="Helical" evidence="8">
    <location>
        <begin position="277"/>
        <end position="296"/>
    </location>
</feature>
<comment type="similarity">
    <text evidence="2">Belongs to the CPA3 antiporters (TC 2.A.63) subunit D family.</text>
</comment>
<feature type="transmembrane region" description="Helical" evidence="8">
    <location>
        <begin position="246"/>
        <end position="265"/>
    </location>
</feature>
<evidence type="ECO:0000313" key="12">
    <source>
        <dbReference type="Proteomes" id="UP000641514"/>
    </source>
</evidence>
<evidence type="ECO:0000256" key="5">
    <source>
        <dbReference type="ARBA" id="ARBA00022989"/>
    </source>
</evidence>
<keyword evidence="3" id="KW-1003">Cell membrane</keyword>
<keyword evidence="12" id="KW-1185">Reference proteome</keyword>
<dbReference type="GO" id="GO:0005886">
    <property type="term" value="C:plasma membrane"/>
    <property type="evidence" value="ECO:0007669"/>
    <property type="project" value="UniProtKB-SubCell"/>
</dbReference>
<feature type="transmembrane region" description="Helical" evidence="8">
    <location>
        <begin position="209"/>
        <end position="234"/>
    </location>
</feature>
<feature type="transmembrane region" description="Helical" evidence="8">
    <location>
        <begin position="34"/>
        <end position="58"/>
    </location>
</feature>
<evidence type="ECO:0000256" key="7">
    <source>
        <dbReference type="RuleBase" id="RU000320"/>
    </source>
</evidence>
<evidence type="ECO:0000259" key="9">
    <source>
        <dbReference type="Pfam" id="PF00361"/>
    </source>
</evidence>
<dbReference type="PANTHER" id="PTHR42703">
    <property type="entry name" value="NADH DEHYDROGENASE"/>
    <property type="match status" value="1"/>
</dbReference>
<sequence>MMLTLLPAVLLAVSLVPAVVIFFLRDDQHRPRIIINLVGATLKVVLVFALIPLAVAGETFELRAPFVDGIDFVLRIEPFALYFLTLSSVLWFLTTIYAIGYLENSPNRTRFFAFFSLCVTATTGIALSGNLITFLIFYELLTLATYPLVAHRQTPESLAGARTYLRYTLVGGVVLLLGVVWLTAVVGPVDFADRGSPEVAEFAQTNPRLAALIFGLLIAGLAVKAAIVPVHAWLPKAMVAPTPVSALLHAVAVVKAGVFGIALVINGVYGVDVARELGVLMPLSVIASVTIIYGSVLALQQDGLKARLAYSTVSQLSYIVLGLTIPSVLAMTGAVAHIVNQGLMKITLFFCVGLFAETLGIKKVSQLAGLGKRMPLTCAAFTVGALGMIGLPPVVGFVTKWYLGMGALEAGQGWIVGVLLLSSLLNAAYFLPPVYLMWWGQKDGDVEWGNDNVADTGAVSTKIRRVRWEASPALLLPTLVTASLAVILGIFAGVDISSVELAKIIAERLYSA</sequence>
<feature type="transmembrane region" description="Helical" evidence="8">
    <location>
        <begin position="473"/>
        <end position="494"/>
    </location>
</feature>
<feature type="transmembrane region" description="Helical" evidence="8">
    <location>
        <begin position="316"/>
        <end position="336"/>
    </location>
</feature>
<accession>A0A916U6R0</accession>
<evidence type="ECO:0000256" key="6">
    <source>
        <dbReference type="ARBA" id="ARBA00023136"/>
    </source>
</evidence>
<dbReference type="InterPro" id="IPR001750">
    <property type="entry name" value="ND/Mrp_TM"/>
</dbReference>
<dbReference type="InterPro" id="IPR001516">
    <property type="entry name" value="Proton_antipo_N"/>
</dbReference>
<dbReference type="AlphaFoldDB" id="A0A916U6R0"/>
<feature type="transmembrane region" description="Helical" evidence="8">
    <location>
        <begin position="111"/>
        <end position="143"/>
    </location>
</feature>
<proteinExistence type="inferred from homology"/>
<dbReference type="Pfam" id="PF00361">
    <property type="entry name" value="Proton_antipo_M"/>
    <property type="match status" value="1"/>
</dbReference>
<feature type="transmembrane region" description="Helical" evidence="8">
    <location>
        <begin position="411"/>
        <end position="431"/>
    </location>
</feature>
<protein>
    <submittedName>
        <fullName evidence="11">Cation:proton antiporter</fullName>
    </submittedName>
</protein>
<dbReference type="InterPro" id="IPR050586">
    <property type="entry name" value="CPA3_Na-H_Antiporter_D"/>
</dbReference>
<dbReference type="EMBL" id="BMJH01000001">
    <property type="protein sequence ID" value="GGC61253.1"/>
    <property type="molecule type" value="Genomic_DNA"/>
</dbReference>
<keyword evidence="5 8" id="KW-1133">Transmembrane helix</keyword>
<evidence type="ECO:0000259" key="10">
    <source>
        <dbReference type="Pfam" id="PF00662"/>
    </source>
</evidence>
<dbReference type="Pfam" id="PF00662">
    <property type="entry name" value="Proton_antipo_N"/>
    <property type="match status" value="1"/>
</dbReference>
<feature type="domain" description="NADH:quinone oxidoreductase/Mrp antiporter transmembrane" evidence="9">
    <location>
        <begin position="128"/>
        <end position="424"/>
    </location>
</feature>
<reference evidence="11" key="1">
    <citation type="journal article" date="2014" name="Int. J. Syst. Evol. Microbiol.">
        <title>Complete genome sequence of Corynebacterium casei LMG S-19264T (=DSM 44701T), isolated from a smear-ripened cheese.</title>
        <authorList>
            <consortium name="US DOE Joint Genome Institute (JGI-PGF)"/>
            <person name="Walter F."/>
            <person name="Albersmeier A."/>
            <person name="Kalinowski J."/>
            <person name="Ruckert C."/>
        </authorList>
    </citation>
    <scope>NUCLEOTIDE SEQUENCE</scope>
    <source>
        <strain evidence="11">CGMCC 1.15478</strain>
    </source>
</reference>
<dbReference type="Proteomes" id="UP000641514">
    <property type="component" value="Unassembled WGS sequence"/>
</dbReference>
<feature type="transmembrane region" description="Helical" evidence="8">
    <location>
        <begin position="373"/>
        <end position="391"/>
    </location>
</feature>
<evidence type="ECO:0000256" key="4">
    <source>
        <dbReference type="ARBA" id="ARBA00022692"/>
    </source>
</evidence>
<keyword evidence="6 8" id="KW-0472">Membrane</keyword>
<feature type="domain" description="NADH-Ubiquinone oxidoreductase (complex I) chain 5 N-terminal" evidence="10">
    <location>
        <begin position="70"/>
        <end position="112"/>
    </location>
</feature>
<comment type="caution">
    <text evidence="11">The sequence shown here is derived from an EMBL/GenBank/DDBJ whole genome shotgun (WGS) entry which is preliminary data.</text>
</comment>
<feature type="transmembrane region" description="Helical" evidence="8">
    <location>
        <begin position="79"/>
        <end position="99"/>
    </location>
</feature>
<dbReference type="PANTHER" id="PTHR42703:SF1">
    <property type="entry name" value="NA(+)_H(+) ANTIPORTER SUBUNIT D1"/>
    <property type="match status" value="1"/>
</dbReference>
<evidence type="ECO:0000256" key="3">
    <source>
        <dbReference type="ARBA" id="ARBA00022475"/>
    </source>
</evidence>
<gene>
    <name evidence="11" type="ORF">GCM10011410_12150</name>
</gene>
<feature type="transmembrane region" description="Helical" evidence="8">
    <location>
        <begin position="164"/>
        <end position="189"/>
    </location>
</feature>
<evidence type="ECO:0000256" key="8">
    <source>
        <dbReference type="SAM" id="Phobius"/>
    </source>
</evidence>
<reference evidence="11" key="2">
    <citation type="submission" date="2020-09" db="EMBL/GenBank/DDBJ databases">
        <authorList>
            <person name="Sun Q."/>
            <person name="Zhou Y."/>
        </authorList>
    </citation>
    <scope>NUCLEOTIDE SEQUENCE</scope>
    <source>
        <strain evidence="11">CGMCC 1.15478</strain>
    </source>
</reference>